<sequence>MSTFDTRNRPVVRDTHNKPFNTLDGGHDTKPDITISRPGFPTNSNSKLTKWAQAGTVIELKWTTDIFDADGVHDSKESRAALVQLGKSARSLLMASGGCHVYVVACFKKGMARILRFDRAGFRATHPFNWLDKTSDVFPTFFYRLYNPNGHPSCMDGDDYTIQRPTQSEKKLVYAALCKHDDYAKRYPTIEEAATDLEHSRRITAVRFVTEDNKRVPKLVDCFTIGSDISYKDGLFGRATRVYRVILREDFEKEKPTIYVLKDAWRQTCRRPELDFYDAIAAHCKANEINMDKEGMAQCRGSVDLSADDVPPGATWVPALHLTRSSKDGPEFERRHTRTLLTPVGTPLKSFTSTKSLAKALSRVVSHHKIAHDAGVLHRDISDSNLLFEEAVDGTQEAFLVDWDYAEFTEDGLRLFHEAFPERAKQTELYQSIDKSLKDFTGTLPFVAIKMIQNMDENVTKETPHAAEHDLESVYWLLVWMILRYTLHGRKEGDKACSNLFDTPRIDSKVSWIQQEEHFPSAEGPVFRLAEELSRRVWDQNRPSWLGAETLTHTKVLEIFERHLEADDWPTDDAARPFRLPSGNPIKESLQRQVVKRESAKRSHPSYDDDDEAFPLDASTSSHGTTAVSSGSDGPSASKKRKLGKRKGQ</sequence>
<dbReference type="Gene3D" id="1.10.510.10">
    <property type="entry name" value="Transferase(Phosphotransferase) domain 1"/>
    <property type="match status" value="1"/>
</dbReference>
<dbReference type="PROSITE" id="PS50011">
    <property type="entry name" value="PROTEIN_KINASE_DOM"/>
    <property type="match status" value="1"/>
</dbReference>
<dbReference type="Pfam" id="PF17667">
    <property type="entry name" value="Pkinase_fungal"/>
    <property type="match status" value="1"/>
</dbReference>
<gene>
    <name evidence="3" type="ORF">DFH08DRAFT_678785</name>
</gene>
<feature type="compositionally biased region" description="Basic and acidic residues" evidence="1">
    <location>
        <begin position="1"/>
        <end position="17"/>
    </location>
</feature>
<dbReference type="AlphaFoldDB" id="A0AAD7AR41"/>
<accession>A0AAD7AR41</accession>
<dbReference type="GO" id="GO:0005524">
    <property type="term" value="F:ATP binding"/>
    <property type="evidence" value="ECO:0007669"/>
    <property type="project" value="InterPro"/>
</dbReference>
<dbReference type="SUPFAM" id="SSF56112">
    <property type="entry name" value="Protein kinase-like (PK-like)"/>
    <property type="match status" value="1"/>
</dbReference>
<proteinExistence type="predicted"/>
<feature type="compositionally biased region" description="Polar residues" evidence="1">
    <location>
        <begin position="618"/>
        <end position="635"/>
    </location>
</feature>
<dbReference type="GO" id="GO:0004672">
    <property type="term" value="F:protein kinase activity"/>
    <property type="evidence" value="ECO:0007669"/>
    <property type="project" value="InterPro"/>
</dbReference>
<feature type="region of interest" description="Disordered" evidence="1">
    <location>
        <begin position="571"/>
        <end position="649"/>
    </location>
</feature>
<name>A0AAD7AR41_9AGAR</name>
<feature type="region of interest" description="Disordered" evidence="1">
    <location>
        <begin position="1"/>
        <end position="41"/>
    </location>
</feature>
<evidence type="ECO:0000313" key="3">
    <source>
        <dbReference type="EMBL" id="KAJ7366488.1"/>
    </source>
</evidence>
<dbReference type="EMBL" id="JARIHO010000002">
    <property type="protein sequence ID" value="KAJ7366488.1"/>
    <property type="molecule type" value="Genomic_DNA"/>
</dbReference>
<comment type="caution">
    <text evidence="3">The sequence shown here is derived from an EMBL/GenBank/DDBJ whole genome shotgun (WGS) entry which is preliminary data.</text>
</comment>
<dbReference type="InterPro" id="IPR000719">
    <property type="entry name" value="Prot_kinase_dom"/>
</dbReference>
<dbReference type="PANTHER" id="PTHR38248:SF2">
    <property type="entry name" value="FUNK1 11"/>
    <property type="match status" value="1"/>
</dbReference>
<protein>
    <recommendedName>
        <fullName evidence="2">Protein kinase domain-containing protein</fullName>
    </recommendedName>
</protein>
<dbReference type="InterPro" id="IPR011009">
    <property type="entry name" value="Kinase-like_dom_sf"/>
</dbReference>
<dbReference type="PANTHER" id="PTHR38248">
    <property type="entry name" value="FUNK1 6"/>
    <property type="match status" value="1"/>
</dbReference>
<feature type="compositionally biased region" description="Basic residues" evidence="1">
    <location>
        <begin position="638"/>
        <end position="649"/>
    </location>
</feature>
<evidence type="ECO:0000313" key="4">
    <source>
        <dbReference type="Proteomes" id="UP001218218"/>
    </source>
</evidence>
<feature type="compositionally biased region" description="Basic and acidic residues" evidence="1">
    <location>
        <begin position="595"/>
        <end position="607"/>
    </location>
</feature>
<feature type="domain" description="Protein kinase" evidence="2">
    <location>
        <begin position="225"/>
        <end position="607"/>
    </location>
</feature>
<reference evidence="3" key="1">
    <citation type="submission" date="2023-03" db="EMBL/GenBank/DDBJ databases">
        <title>Massive genome expansion in bonnet fungi (Mycena s.s.) driven by repeated elements and novel gene families across ecological guilds.</title>
        <authorList>
            <consortium name="Lawrence Berkeley National Laboratory"/>
            <person name="Harder C.B."/>
            <person name="Miyauchi S."/>
            <person name="Viragh M."/>
            <person name="Kuo A."/>
            <person name="Thoen E."/>
            <person name="Andreopoulos B."/>
            <person name="Lu D."/>
            <person name="Skrede I."/>
            <person name="Drula E."/>
            <person name="Henrissat B."/>
            <person name="Morin E."/>
            <person name="Kohler A."/>
            <person name="Barry K."/>
            <person name="LaButti K."/>
            <person name="Morin E."/>
            <person name="Salamov A."/>
            <person name="Lipzen A."/>
            <person name="Mereny Z."/>
            <person name="Hegedus B."/>
            <person name="Baldrian P."/>
            <person name="Stursova M."/>
            <person name="Weitz H."/>
            <person name="Taylor A."/>
            <person name="Grigoriev I.V."/>
            <person name="Nagy L.G."/>
            <person name="Martin F."/>
            <person name="Kauserud H."/>
        </authorList>
    </citation>
    <scope>NUCLEOTIDE SEQUENCE</scope>
    <source>
        <strain evidence="3">CBHHK002</strain>
    </source>
</reference>
<organism evidence="3 4">
    <name type="scientific">Mycena albidolilacea</name>
    <dbReference type="NCBI Taxonomy" id="1033008"/>
    <lineage>
        <taxon>Eukaryota</taxon>
        <taxon>Fungi</taxon>
        <taxon>Dikarya</taxon>
        <taxon>Basidiomycota</taxon>
        <taxon>Agaricomycotina</taxon>
        <taxon>Agaricomycetes</taxon>
        <taxon>Agaricomycetidae</taxon>
        <taxon>Agaricales</taxon>
        <taxon>Marasmiineae</taxon>
        <taxon>Mycenaceae</taxon>
        <taxon>Mycena</taxon>
    </lineage>
</organism>
<evidence type="ECO:0000256" key="1">
    <source>
        <dbReference type="SAM" id="MobiDB-lite"/>
    </source>
</evidence>
<evidence type="ECO:0000259" key="2">
    <source>
        <dbReference type="PROSITE" id="PS50011"/>
    </source>
</evidence>
<keyword evidence="4" id="KW-1185">Reference proteome</keyword>
<dbReference type="InterPro" id="IPR040976">
    <property type="entry name" value="Pkinase_fungal"/>
</dbReference>
<dbReference type="Proteomes" id="UP001218218">
    <property type="component" value="Unassembled WGS sequence"/>
</dbReference>